<reference evidence="2 3" key="1">
    <citation type="submission" date="2014-11" db="EMBL/GenBank/DDBJ databases">
        <title>Symbiosis island explosion on the genome of extra-slow-growing strains of soybean bradyrhizobia with massive insertion sequences.</title>
        <authorList>
            <person name="Iida T."/>
            <person name="Minamisawa K."/>
        </authorList>
    </citation>
    <scope>NUCLEOTIDE SEQUENCE [LARGE SCALE GENOMIC DNA]</scope>
    <source>
        <strain evidence="2 3">NK6</strain>
    </source>
</reference>
<evidence type="ECO:0000313" key="3">
    <source>
        <dbReference type="Proteomes" id="UP000063308"/>
    </source>
</evidence>
<dbReference type="RefSeq" id="WP_306421866.1">
    <property type="nucleotide sequence ID" value="NZ_CP126038.1"/>
</dbReference>
<feature type="region of interest" description="Disordered" evidence="1">
    <location>
        <begin position="26"/>
        <end position="48"/>
    </location>
</feature>
<dbReference type="AlphaFoldDB" id="A0A0E4BUH8"/>
<dbReference type="EMBL" id="AP014685">
    <property type="protein sequence ID" value="BAR61246.1"/>
    <property type="molecule type" value="Genomic_DNA"/>
</dbReference>
<proteinExistence type="predicted"/>
<evidence type="ECO:0000256" key="1">
    <source>
        <dbReference type="SAM" id="MobiDB-lite"/>
    </source>
</evidence>
<gene>
    <name evidence="2" type="ORF">NK6_8096</name>
</gene>
<name>A0A0E4BUH8_9BRAD</name>
<protein>
    <submittedName>
        <fullName evidence="2">Uncharacterized protein</fullName>
    </submittedName>
</protein>
<evidence type="ECO:0000313" key="2">
    <source>
        <dbReference type="EMBL" id="BAR61246.1"/>
    </source>
</evidence>
<accession>A0A0E4BUH8</accession>
<sequence length="48" mass="5508">METLLLVAERDGPEMMARIGMMRAINRHGAKTTPAPRRKRAKAYRVVR</sequence>
<dbReference type="Proteomes" id="UP000063308">
    <property type="component" value="Chromosome"/>
</dbReference>
<organism evidence="2 3">
    <name type="scientific">Bradyrhizobium diazoefficiens</name>
    <dbReference type="NCBI Taxonomy" id="1355477"/>
    <lineage>
        <taxon>Bacteria</taxon>
        <taxon>Pseudomonadati</taxon>
        <taxon>Pseudomonadota</taxon>
        <taxon>Alphaproteobacteria</taxon>
        <taxon>Hyphomicrobiales</taxon>
        <taxon>Nitrobacteraceae</taxon>
        <taxon>Bradyrhizobium</taxon>
    </lineage>
</organism>